<evidence type="ECO:0000256" key="1">
    <source>
        <dbReference type="ARBA" id="ARBA00009437"/>
    </source>
</evidence>
<organism evidence="6 7">
    <name type="scientific">Marvinbryantia formatexigens DSM 14469</name>
    <dbReference type="NCBI Taxonomy" id="478749"/>
    <lineage>
        <taxon>Bacteria</taxon>
        <taxon>Bacillati</taxon>
        <taxon>Bacillota</taxon>
        <taxon>Clostridia</taxon>
        <taxon>Lachnospirales</taxon>
        <taxon>Lachnospiraceae</taxon>
        <taxon>Marvinbryantia</taxon>
    </lineage>
</organism>
<evidence type="ECO:0000256" key="3">
    <source>
        <dbReference type="ARBA" id="ARBA00023125"/>
    </source>
</evidence>
<dbReference type="RefSeq" id="WP_006862275.1">
    <property type="nucleotide sequence ID" value="NZ_ACCL02000010.1"/>
</dbReference>
<dbReference type="STRING" id="168384.SAMN05660368_02011"/>
<dbReference type="Gene3D" id="1.10.10.10">
    <property type="entry name" value="Winged helix-like DNA-binding domain superfamily/Winged helix DNA-binding domain"/>
    <property type="match status" value="1"/>
</dbReference>
<dbReference type="Proteomes" id="UP000005561">
    <property type="component" value="Unassembled WGS sequence"/>
</dbReference>
<evidence type="ECO:0000313" key="7">
    <source>
        <dbReference type="Proteomes" id="UP000005561"/>
    </source>
</evidence>
<dbReference type="PANTHER" id="PTHR30346">
    <property type="entry name" value="TRANSCRIPTIONAL DUAL REGULATOR HCAR-RELATED"/>
    <property type="match status" value="1"/>
</dbReference>
<dbReference type="GO" id="GO:0032993">
    <property type="term" value="C:protein-DNA complex"/>
    <property type="evidence" value="ECO:0007669"/>
    <property type="project" value="TreeGrafter"/>
</dbReference>
<dbReference type="AlphaFoldDB" id="C6LFT1"/>
<dbReference type="InterPro" id="IPR005119">
    <property type="entry name" value="LysR_subst-bd"/>
</dbReference>
<gene>
    <name evidence="6" type="ORF">BRYFOR_07491</name>
</gene>
<comment type="caution">
    <text evidence="6">The sequence shown here is derived from an EMBL/GenBank/DDBJ whole genome shotgun (WGS) entry which is preliminary data.</text>
</comment>
<keyword evidence="2" id="KW-0805">Transcription regulation</keyword>
<dbReference type="PROSITE" id="PS50931">
    <property type="entry name" value="HTH_LYSR"/>
    <property type="match status" value="1"/>
</dbReference>
<dbReference type="Gene3D" id="3.40.190.10">
    <property type="entry name" value="Periplasmic binding protein-like II"/>
    <property type="match status" value="2"/>
</dbReference>
<sequence length="301" mass="34057">MYNPLLDTFIAAADCGSFTKAAEKLYISPTAVMKQMNTLEAHLNLKLIERTPAGIRLTPAGEVIYRDAKFLIDYSRKSIADANAAAHSYDTTFCVGTSLLNPAKPFMDLWYRVNKSFPDYKLHLVPFEDNHEGILSEIGQLGKKFDFLIGVCDSKAWLSLCRFLPLGRYRKMVAVPGGHRLASRKRIDVKDLYGETLMMVARGDSGVNDFIRNDLERNHPQIHIEDTPQFYDMSVFNRCAETGNVLLTIECWQDVHPGLVSVPVNWDYSIPYGLLYSLNAPEDVLRFVNVVKEAGIEKQRE</sequence>
<protein>
    <submittedName>
        <fullName evidence="6">Transcriptional regulator, LysR family</fullName>
    </submittedName>
</protein>
<feature type="domain" description="HTH lysR-type" evidence="5">
    <location>
        <begin position="1"/>
        <end position="58"/>
    </location>
</feature>
<evidence type="ECO:0000313" key="6">
    <source>
        <dbReference type="EMBL" id="EET60666.1"/>
    </source>
</evidence>
<dbReference type="InterPro" id="IPR000847">
    <property type="entry name" value="LysR_HTH_N"/>
</dbReference>
<dbReference type="SUPFAM" id="SSF46785">
    <property type="entry name" value="Winged helix' DNA-binding domain"/>
    <property type="match status" value="1"/>
</dbReference>
<dbReference type="InterPro" id="IPR036388">
    <property type="entry name" value="WH-like_DNA-bd_sf"/>
</dbReference>
<dbReference type="Pfam" id="PF03466">
    <property type="entry name" value="LysR_substrate"/>
    <property type="match status" value="1"/>
</dbReference>
<accession>C6LFT1</accession>
<keyword evidence="7" id="KW-1185">Reference proteome</keyword>
<evidence type="ECO:0000259" key="5">
    <source>
        <dbReference type="PROSITE" id="PS50931"/>
    </source>
</evidence>
<comment type="similarity">
    <text evidence="1">Belongs to the LysR transcriptional regulatory family.</text>
</comment>
<evidence type="ECO:0000256" key="4">
    <source>
        <dbReference type="ARBA" id="ARBA00023163"/>
    </source>
</evidence>
<dbReference type="OrthoDB" id="9785745at2"/>
<dbReference type="Pfam" id="PF00126">
    <property type="entry name" value="HTH_1"/>
    <property type="match status" value="1"/>
</dbReference>
<dbReference type="EMBL" id="ACCL02000010">
    <property type="protein sequence ID" value="EET60666.1"/>
    <property type="molecule type" value="Genomic_DNA"/>
</dbReference>
<name>C6LFT1_9FIRM</name>
<dbReference type="SUPFAM" id="SSF53850">
    <property type="entry name" value="Periplasmic binding protein-like II"/>
    <property type="match status" value="1"/>
</dbReference>
<dbReference type="eggNOG" id="COG0583">
    <property type="taxonomic scope" value="Bacteria"/>
</dbReference>
<dbReference type="InterPro" id="IPR036390">
    <property type="entry name" value="WH_DNA-bd_sf"/>
</dbReference>
<dbReference type="GO" id="GO:0003677">
    <property type="term" value="F:DNA binding"/>
    <property type="evidence" value="ECO:0007669"/>
    <property type="project" value="UniProtKB-KW"/>
</dbReference>
<evidence type="ECO:0000256" key="2">
    <source>
        <dbReference type="ARBA" id="ARBA00023015"/>
    </source>
</evidence>
<keyword evidence="4" id="KW-0804">Transcription</keyword>
<proteinExistence type="inferred from homology"/>
<dbReference type="GO" id="GO:0003700">
    <property type="term" value="F:DNA-binding transcription factor activity"/>
    <property type="evidence" value="ECO:0007669"/>
    <property type="project" value="InterPro"/>
</dbReference>
<dbReference type="PANTHER" id="PTHR30346:SF17">
    <property type="entry name" value="LYSR FAMILY TRANSCRIPTIONAL REGULATOR"/>
    <property type="match status" value="1"/>
</dbReference>
<keyword evidence="3" id="KW-0238">DNA-binding</keyword>
<reference evidence="6" key="1">
    <citation type="submission" date="2009-07" db="EMBL/GenBank/DDBJ databases">
        <authorList>
            <person name="Weinstock G."/>
            <person name="Sodergren E."/>
            <person name="Clifton S."/>
            <person name="Fulton L."/>
            <person name="Fulton B."/>
            <person name="Courtney L."/>
            <person name="Fronick C."/>
            <person name="Harrison M."/>
            <person name="Strong C."/>
            <person name="Farmer C."/>
            <person name="Delahaunty K."/>
            <person name="Markovic C."/>
            <person name="Hall O."/>
            <person name="Minx P."/>
            <person name="Tomlinson C."/>
            <person name="Mitreva M."/>
            <person name="Nelson J."/>
            <person name="Hou S."/>
            <person name="Wollam A."/>
            <person name="Pepin K.H."/>
            <person name="Johnson M."/>
            <person name="Bhonagiri V."/>
            <person name="Nash W.E."/>
            <person name="Warren W."/>
            <person name="Chinwalla A."/>
            <person name="Mardis E.R."/>
            <person name="Wilson R.K."/>
        </authorList>
    </citation>
    <scope>NUCLEOTIDE SEQUENCE [LARGE SCALE GENOMIC DNA]</scope>
    <source>
        <strain evidence="6">DSM 14469</strain>
    </source>
</reference>